<dbReference type="EMBL" id="JABFAI010000161">
    <property type="protein sequence ID" value="KAF4952112.1"/>
    <property type="molecule type" value="Genomic_DNA"/>
</dbReference>
<dbReference type="Proteomes" id="UP000604273">
    <property type="component" value="Unassembled WGS sequence"/>
</dbReference>
<feature type="transmembrane region" description="Helical" evidence="6">
    <location>
        <begin position="65"/>
        <end position="84"/>
    </location>
</feature>
<dbReference type="GO" id="GO:0000324">
    <property type="term" value="C:fungal-type vacuole"/>
    <property type="evidence" value="ECO:0007669"/>
    <property type="project" value="TreeGrafter"/>
</dbReference>
<evidence type="ECO:0000313" key="8">
    <source>
        <dbReference type="Proteomes" id="UP000604273"/>
    </source>
</evidence>
<dbReference type="PANTHER" id="PTHR31465">
    <property type="entry name" value="PROTEIN RTA1-RELATED"/>
    <property type="match status" value="1"/>
</dbReference>
<evidence type="ECO:0000256" key="2">
    <source>
        <dbReference type="ARBA" id="ARBA00022692"/>
    </source>
</evidence>
<name>A0A8H4WVP5_9HYPO</name>
<reference evidence="7" key="1">
    <citation type="journal article" date="2020" name="BMC Genomics">
        <title>Correction to: Identification and distribution of gene clusters required for synthesis of sphingolipid metabolism inhibitors in diverse species of the filamentous fungus Fusarium.</title>
        <authorList>
            <person name="Kim H.S."/>
            <person name="Lohmar J.M."/>
            <person name="Busman M."/>
            <person name="Brown D.W."/>
            <person name="Naumann T.A."/>
            <person name="Divon H.H."/>
            <person name="Lysoe E."/>
            <person name="Uhlig S."/>
            <person name="Proctor R.H."/>
        </authorList>
    </citation>
    <scope>NUCLEOTIDE SEQUENCE</scope>
    <source>
        <strain evidence="7">NRRL 45417</strain>
    </source>
</reference>
<keyword evidence="8" id="KW-1185">Reference proteome</keyword>
<organism evidence="7 8">
    <name type="scientific">Fusarium gaditjirri</name>
    <dbReference type="NCBI Taxonomy" id="282569"/>
    <lineage>
        <taxon>Eukaryota</taxon>
        <taxon>Fungi</taxon>
        <taxon>Dikarya</taxon>
        <taxon>Ascomycota</taxon>
        <taxon>Pezizomycotina</taxon>
        <taxon>Sordariomycetes</taxon>
        <taxon>Hypocreomycetidae</taxon>
        <taxon>Hypocreales</taxon>
        <taxon>Nectriaceae</taxon>
        <taxon>Fusarium</taxon>
        <taxon>Fusarium nisikadoi species complex</taxon>
    </lineage>
</organism>
<dbReference type="Pfam" id="PF04479">
    <property type="entry name" value="RTA1"/>
    <property type="match status" value="2"/>
</dbReference>
<dbReference type="GO" id="GO:0005886">
    <property type="term" value="C:plasma membrane"/>
    <property type="evidence" value="ECO:0007669"/>
    <property type="project" value="TreeGrafter"/>
</dbReference>
<feature type="region of interest" description="Disordered" evidence="5">
    <location>
        <begin position="318"/>
        <end position="342"/>
    </location>
</feature>
<keyword evidence="4 6" id="KW-0472">Membrane</keyword>
<feature type="transmembrane region" description="Helical" evidence="6">
    <location>
        <begin position="39"/>
        <end position="58"/>
    </location>
</feature>
<evidence type="ECO:0000256" key="4">
    <source>
        <dbReference type="ARBA" id="ARBA00023136"/>
    </source>
</evidence>
<dbReference type="InterPro" id="IPR007568">
    <property type="entry name" value="RTA1"/>
</dbReference>
<feature type="compositionally biased region" description="Basic and acidic residues" evidence="5">
    <location>
        <begin position="331"/>
        <end position="342"/>
    </location>
</feature>
<comment type="caution">
    <text evidence="7">The sequence shown here is derived from an EMBL/GenBank/DDBJ whole genome shotgun (WGS) entry which is preliminary data.</text>
</comment>
<evidence type="ECO:0000256" key="5">
    <source>
        <dbReference type="SAM" id="MobiDB-lite"/>
    </source>
</evidence>
<evidence type="ECO:0000256" key="1">
    <source>
        <dbReference type="ARBA" id="ARBA00004141"/>
    </source>
</evidence>
<evidence type="ECO:0000256" key="3">
    <source>
        <dbReference type="ARBA" id="ARBA00022989"/>
    </source>
</evidence>
<gene>
    <name evidence="7" type="ORF">FGADI_6908</name>
</gene>
<protein>
    <recommendedName>
        <fullName evidence="9">Phospholipid-translocating ATPase</fullName>
    </recommendedName>
</protein>
<feature type="transmembrane region" description="Helical" evidence="6">
    <location>
        <begin position="96"/>
        <end position="117"/>
    </location>
</feature>
<reference evidence="7" key="2">
    <citation type="submission" date="2020-05" db="EMBL/GenBank/DDBJ databases">
        <authorList>
            <person name="Kim H.-S."/>
            <person name="Proctor R.H."/>
            <person name="Brown D.W."/>
        </authorList>
    </citation>
    <scope>NUCLEOTIDE SEQUENCE</scope>
    <source>
        <strain evidence="7">NRRL 45417</strain>
    </source>
</reference>
<dbReference type="AlphaFoldDB" id="A0A8H4WVP5"/>
<keyword evidence="2 6" id="KW-0812">Transmembrane</keyword>
<proteinExistence type="predicted"/>
<sequence>MYELYARRPASFDDCTDITALCPVSATVLGYVPNKGSSYFFTICFAILFLSSVGLGVWKKTWTYAATLGAGLLLETIGYIGRILMDPNPWNSSAFQTQICCIIIAPTFICAAIYLTLKHVALALSPDLSRIHPRWYPRIFLPADLSCLIIQAIGGGVAAAAKRNQPELARNGNRTIIAGVVLQVIVLLAFGAMGTDYYLRVKKYLHSSEAAPESLRVWQDKKFRMFGFAVSAAYFAILTRCIYRLVQNPSSVPYLLTSADARGHRIAEMAGGWGNHIMQDEPSFLVLDSSLVLITGFLLTAFHPGVFFPQMAVTMQRTKKTETETPAESSSEERKVENSQTA</sequence>
<comment type="subcellular location">
    <subcellularLocation>
        <location evidence="1">Membrane</location>
        <topology evidence="1">Multi-pass membrane protein</topology>
    </subcellularLocation>
</comment>
<dbReference type="PANTHER" id="PTHR31465:SF8">
    <property type="entry name" value="DOMAIN PROTEIN, PUTATIVE (AFU_ORTHOLOGUE AFUA_6G14140)-RELATED"/>
    <property type="match status" value="1"/>
</dbReference>
<dbReference type="OrthoDB" id="3358017at2759"/>
<feature type="transmembrane region" description="Helical" evidence="6">
    <location>
        <begin position="176"/>
        <end position="199"/>
    </location>
</feature>
<accession>A0A8H4WVP5</accession>
<keyword evidence="3 6" id="KW-1133">Transmembrane helix</keyword>
<evidence type="ECO:0000256" key="6">
    <source>
        <dbReference type="SAM" id="Phobius"/>
    </source>
</evidence>
<evidence type="ECO:0008006" key="9">
    <source>
        <dbReference type="Google" id="ProtNLM"/>
    </source>
</evidence>
<feature type="transmembrane region" description="Helical" evidence="6">
    <location>
        <begin position="225"/>
        <end position="246"/>
    </location>
</feature>
<feature type="transmembrane region" description="Helical" evidence="6">
    <location>
        <begin position="138"/>
        <end position="161"/>
    </location>
</feature>
<evidence type="ECO:0000313" key="7">
    <source>
        <dbReference type="EMBL" id="KAF4952112.1"/>
    </source>
</evidence>
<feature type="transmembrane region" description="Helical" evidence="6">
    <location>
        <begin position="291"/>
        <end position="313"/>
    </location>
</feature>